<dbReference type="InterPro" id="IPR013078">
    <property type="entry name" value="His_Pase_superF_clade-1"/>
</dbReference>
<gene>
    <name evidence="1" type="ORF">BDI24065_06233</name>
</gene>
<dbReference type="EMBL" id="CABVPN010000051">
    <property type="protein sequence ID" value="VWC28190.1"/>
    <property type="molecule type" value="Genomic_DNA"/>
</dbReference>
<reference evidence="1 2" key="1">
    <citation type="submission" date="2019-09" db="EMBL/GenBank/DDBJ databases">
        <authorList>
            <person name="Depoorter E."/>
        </authorList>
    </citation>
    <scope>NUCLEOTIDE SEQUENCE [LARGE SCALE GENOMIC DNA]</scope>
    <source>
        <strain evidence="1">LMG 24065</strain>
    </source>
</reference>
<protein>
    <submittedName>
        <fullName evidence="1">Phosphoglycerate mutase</fullName>
    </submittedName>
</protein>
<dbReference type="GeneID" id="93031328"/>
<dbReference type="InterPro" id="IPR050275">
    <property type="entry name" value="PGM_Phosphatase"/>
</dbReference>
<dbReference type="GO" id="GO:0016791">
    <property type="term" value="F:phosphatase activity"/>
    <property type="evidence" value="ECO:0007669"/>
    <property type="project" value="TreeGrafter"/>
</dbReference>
<dbReference type="SUPFAM" id="SSF53254">
    <property type="entry name" value="Phosphoglycerate mutase-like"/>
    <property type="match status" value="1"/>
</dbReference>
<dbReference type="SMART" id="SM00855">
    <property type="entry name" value="PGAM"/>
    <property type="match status" value="1"/>
</dbReference>
<organism evidence="1 2">
    <name type="scientific">Burkholderia diffusa</name>
    <dbReference type="NCBI Taxonomy" id="488732"/>
    <lineage>
        <taxon>Bacteria</taxon>
        <taxon>Pseudomonadati</taxon>
        <taxon>Pseudomonadota</taxon>
        <taxon>Betaproteobacteria</taxon>
        <taxon>Burkholderiales</taxon>
        <taxon>Burkholderiaceae</taxon>
        <taxon>Burkholderia</taxon>
        <taxon>Burkholderia cepacia complex</taxon>
    </lineage>
</organism>
<dbReference type="GO" id="GO:0005737">
    <property type="term" value="C:cytoplasm"/>
    <property type="evidence" value="ECO:0007669"/>
    <property type="project" value="TreeGrafter"/>
</dbReference>
<dbReference type="RefSeq" id="WP_151049842.1">
    <property type="nucleotide sequence ID" value="NZ_CABVPN010000051.1"/>
</dbReference>
<dbReference type="Gene3D" id="3.40.50.1240">
    <property type="entry name" value="Phosphoglycerate mutase-like"/>
    <property type="match status" value="1"/>
</dbReference>
<name>A0A6P2R0S6_9BURK</name>
<dbReference type="PANTHER" id="PTHR48100:SF1">
    <property type="entry name" value="HISTIDINE PHOSPHATASE FAMILY PROTEIN-RELATED"/>
    <property type="match status" value="1"/>
</dbReference>
<dbReference type="Proteomes" id="UP000494125">
    <property type="component" value="Unassembled WGS sequence"/>
</dbReference>
<keyword evidence="2" id="KW-1185">Reference proteome</keyword>
<dbReference type="CDD" id="cd07067">
    <property type="entry name" value="HP_PGM_like"/>
    <property type="match status" value="1"/>
</dbReference>
<sequence>MQREPSLSGRRRIYLIRHGEVNYFPQQSQMDQNPPLSSLGRAQVAQTAAFLEQNNVVVDRILSSTLLRSRETAQIIGSSLGVTSVENFDSLCEIHGGDVSALSRTSLDRAFFAGVRLVPGSWAFMNGETIRDFTTRVDSEIEALRLDDTWKVALLAVHGGVNTAIISRALSGNRGAYFASIEQDYACLNVLDIGAEPEDWVVRLINFAAHHPLHPTPRETTLEHLLSRHGQAGT</sequence>
<evidence type="ECO:0000313" key="2">
    <source>
        <dbReference type="Proteomes" id="UP000494125"/>
    </source>
</evidence>
<dbReference type="Pfam" id="PF00300">
    <property type="entry name" value="His_Phos_1"/>
    <property type="match status" value="1"/>
</dbReference>
<evidence type="ECO:0000313" key="1">
    <source>
        <dbReference type="EMBL" id="VWC28190.1"/>
    </source>
</evidence>
<proteinExistence type="predicted"/>
<dbReference type="PANTHER" id="PTHR48100">
    <property type="entry name" value="BROAD-SPECIFICITY PHOSPHATASE YOR283W-RELATED"/>
    <property type="match status" value="1"/>
</dbReference>
<accession>A0A6P2R0S6</accession>
<dbReference type="InterPro" id="IPR029033">
    <property type="entry name" value="His_PPase_superfam"/>
</dbReference>
<dbReference type="AlphaFoldDB" id="A0A6P2R0S6"/>